<dbReference type="SUPFAM" id="SSF52402">
    <property type="entry name" value="Adenine nucleotide alpha hydrolases-like"/>
    <property type="match status" value="1"/>
</dbReference>
<dbReference type="InterPro" id="IPR011063">
    <property type="entry name" value="TilS/TtcA_N"/>
</dbReference>
<dbReference type="GO" id="GO:0006400">
    <property type="term" value="P:tRNA modification"/>
    <property type="evidence" value="ECO:0007669"/>
    <property type="project" value="UniProtKB-UniRule"/>
</dbReference>
<dbReference type="HAMAP" id="MF_01161">
    <property type="entry name" value="tRNA_Ile_lys_synt"/>
    <property type="match status" value="1"/>
</dbReference>
<dbReference type="SMART" id="SM00977">
    <property type="entry name" value="TilS_C"/>
    <property type="match status" value="1"/>
</dbReference>
<accession>A0A143HGS6</accession>
<feature type="domain" description="Lysidine-tRNA(Ile) synthetase C-terminal" evidence="9">
    <location>
        <begin position="390"/>
        <end position="464"/>
    </location>
</feature>
<evidence type="ECO:0000313" key="10">
    <source>
        <dbReference type="EMBL" id="AMX00687.1"/>
    </source>
</evidence>
<dbReference type="PANTHER" id="PTHR43033">
    <property type="entry name" value="TRNA(ILE)-LYSIDINE SYNTHASE-RELATED"/>
    <property type="match status" value="1"/>
</dbReference>
<name>A0A143HGS6_9BACL</name>
<dbReference type="STRING" id="241244.ATY39_15455"/>
<dbReference type="CDD" id="cd01992">
    <property type="entry name" value="TilS_N"/>
    <property type="match status" value="1"/>
</dbReference>
<dbReference type="GO" id="GO:0005524">
    <property type="term" value="F:ATP binding"/>
    <property type="evidence" value="ECO:0007669"/>
    <property type="project" value="UniProtKB-KW"/>
</dbReference>
<reference evidence="10 11" key="1">
    <citation type="journal article" date="2016" name="Genome Announc.">
        <title>Whole-Genome Sequence of Rummeliibacillus stabekisii Strain PP9 Isolated from Antarctic Soil.</title>
        <authorList>
            <person name="da Mota F.F."/>
            <person name="Vollu R.E."/>
            <person name="Jurelevicius D."/>
            <person name="Seldin L."/>
        </authorList>
    </citation>
    <scope>NUCLEOTIDE SEQUENCE [LARGE SCALE GENOMIC DNA]</scope>
    <source>
        <strain evidence="10 11">PP9</strain>
    </source>
</reference>
<comment type="catalytic activity">
    <reaction evidence="7 8">
        <text>cytidine(34) in tRNA(Ile2) + L-lysine + ATP = lysidine(34) in tRNA(Ile2) + AMP + diphosphate + H(+)</text>
        <dbReference type="Rhea" id="RHEA:43744"/>
        <dbReference type="Rhea" id="RHEA-COMP:10625"/>
        <dbReference type="Rhea" id="RHEA-COMP:10670"/>
        <dbReference type="ChEBI" id="CHEBI:15378"/>
        <dbReference type="ChEBI" id="CHEBI:30616"/>
        <dbReference type="ChEBI" id="CHEBI:32551"/>
        <dbReference type="ChEBI" id="CHEBI:33019"/>
        <dbReference type="ChEBI" id="CHEBI:82748"/>
        <dbReference type="ChEBI" id="CHEBI:83665"/>
        <dbReference type="ChEBI" id="CHEBI:456215"/>
        <dbReference type="EC" id="6.3.4.19"/>
    </reaction>
</comment>
<evidence type="ECO:0000256" key="8">
    <source>
        <dbReference type="HAMAP-Rule" id="MF_01161"/>
    </source>
</evidence>
<comment type="similarity">
    <text evidence="8">Belongs to the tRNA(Ile)-lysidine synthase family.</text>
</comment>
<dbReference type="Proteomes" id="UP000076021">
    <property type="component" value="Chromosome"/>
</dbReference>
<dbReference type="EMBL" id="CP014806">
    <property type="protein sequence ID" value="AMX00687.1"/>
    <property type="molecule type" value="Genomic_DNA"/>
</dbReference>
<dbReference type="RefSeq" id="WP_066791318.1">
    <property type="nucleotide sequence ID" value="NZ_CP014806.1"/>
</dbReference>
<evidence type="ECO:0000259" key="9">
    <source>
        <dbReference type="SMART" id="SM00977"/>
    </source>
</evidence>
<keyword evidence="4 8" id="KW-0819">tRNA processing</keyword>
<comment type="caution">
    <text evidence="8">Lacks conserved residue(s) required for the propagation of feature annotation.</text>
</comment>
<gene>
    <name evidence="8" type="primary">tilS</name>
    <name evidence="10" type="ORF">ATY39_15455</name>
</gene>
<evidence type="ECO:0000256" key="5">
    <source>
        <dbReference type="ARBA" id="ARBA00022741"/>
    </source>
</evidence>
<evidence type="ECO:0000256" key="7">
    <source>
        <dbReference type="ARBA" id="ARBA00048539"/>
    </source>
</evidence>
<dbReference type="SUPFAM" id="SSF82829">
    <property type="entry name" value="MesJ substrate recognition domain-like"/>
    <property type="match status" value="1"/>
</dbReference>
<dbReference type="Gene3D" id="3.30.465.60">
    <property type="match status" value="1"/>
</dbReference>
<dbReference type="SUPFAM" id="SSF56037">
    <property type="entry name" value="PheT/TilS domain"/>
    <property type="match status" value="1"/>
</dbReference>
<keyword evidence="2 8" id="KW-0963">Cytoplasm</keyword>
<keyword evidence="6" id="KW-0067">ATP-binding</keyword>
<dbReference type="InterPro" id="IPR012795">
    <property type="entry name" value="tRNA_Ile_lys_synt_N"/>
</dbReference>
<dbReference type="EC" id="6.3.4.19" evidence="8"/>
<evidence type="ECO:0000256" key="3">
    <source>
        <dbReference type="ARBA" id="ARBA00022598"/>
    </source>
</evidence>
<dbReference type="InterPro" id="IPR012796">
    <property type="entry name" value="Lysidine-tRNA-synth_C"/>
</dbReference>
<dbReference type="KEGG" id="rst:ATY39_15455"/>
<keyword evidence="3 8" id="KW-0436">Ligase</keyword>
<sequence length="471" mass="53883">MAPFETKVKEYIQQYGLCHKEDRLLVACSAGADSMALLHFLYQEKERLGVSVAAVHVNHMLRGSESEEDRRFVESFCQDKGIPVYAADIPIPAILEKESGNMQAVCRRERYAYFKEVMQETESTKLVVAHHADDQIESVIMALTRGLLEGGMQGIKRCRPFANGELIRPFLSVTREEIVDYLQRNHQGYREDSSNKKDSYTRNRIRHHVVPLLRAENENIAEAIMHYTEKVQEDEQLLQSYAEQALQELLVEKQRDLWKINIKAFHNQPLALQRRIILLLLKYLYENPNIEQSYTLSNAILKLTQSTDGNATINLPKGALAIREYDQLSLVKAHKESPALIARTLPFGQWIDLPNDLRMYIGKADHAVPTNTTSFAKCYFVNTSDFALPLHIRGRMDGDRIDLLGTNIKKRVSRLFIDEKIPAALRENWPIVTSDDNLVIAVPGLRMSNYLSTSKRAEDDALFIIDKRVLS</sequence>
<dbReference type="PANTHER" id="PTHR43033:SF1">
    <property type="entry name" value="TRNA(ILE)-LYSIDINE SYNTHASE-RELATED"/>
    <property type="match status" value="1"/>
</dbReference>
<keyword evidence="5" id="KW-0547">Nucleotide-binding</keyword>
<dbReference type="NCBIfam" id="TIGR02432">
    <property type="entry name" value="lysidine_TilS_N"/>
    <property type="match status" value="1"/>
</dbReference>
<dbReference type="Pfam" id="PF11734">
    <property type="entry name" value="TilS_C"/>
    <property type="match status" value="1"/>
</dbReference>
<dbReference type="Gene3D" id="3.40.50.620">
    <property type="entry name" value="HUPs"/>
    <property type="match status" value="1"/>
</dbReference>
<organism evidence="10 11">
    <name type="scientific">Rummeliibacillus stabekisii</name>
    <dbReference type="NCBI Taxonomy" id="241244"/>
    <lineage>
        <taxon>Bacteria</taxon>
        <taxon>Bacillati</taxon>
        <taxon>Bacillota</taxon>
        <taxon>Bacilli</taxon>
        <taxon>Bacillales</taxon>
        <taxon>Caryophanaceae</taxon>
        <taxon>Rummeliibacillus</taxon>
    </lineage>
</organism>
<dbReference type="OrthoDB" id="9807403at2"/>
<comment type="function">
    <text evidence="8">Ligates lysine onto the cytidine present at position 34 of the AUA codon-specific tRNA(Ile) that contains the anticodon CAU, in an ATP-dependent manner. Cytidine is converted to lysidine, thus changing the amino acid specificity of the tRNA from methionine to isoleucine.</text>
</comment>
<dbReference type="InterPro" id="IPR012094">
    <property type="entry name" value="tRNA_Ile_lys_synt"/>
</dbReference>
<dbReference type="AlphaFoldDB" id="A0A143HGS6"/>
<evidence type="ECO:0000256" key="2">
    <source>
        <dbReference type="ARBA" id="ARBA00022490"/>
    </source>
</evidence>
<evidence type="ECO:0000256" key="6">
    <source>
        <dbReference type="ARBA" id="ARBA00022840"/>
    </source>
</evidence>
<dbReference type="InterPro" id="IPR014729">
    <property type="entry name" value="Rossmann-like_a/b/a_fold"/>
</dbReference>
<protein>
    <recommendedName>
        <fullName evidence="8">tRNA(Ile)-lysidine synthase</fullName>
        <ecNumber evidence="8">6.3.4.19</ecNumber>
    </recommendedName>
    <alternativeName>
        <fullName evidence="8">tRNA(Ile)-2-lysyl-cytidine synthase</fullName>
    </alternativeName>
    <alternativeName>
        <fullName evidence="8">tRNA(Ile)-lysidine synthetase</fullName>
    </alternativeName>
</protein>
<dbReference type="NCBIfam" id="TIGR02433">
    <property type="entry name" value="lysidine_TilS_C"/>
    <property type="match status" value="1"/>
</dbReference>
<keyword evidence="11" id="KW-1185">Reference proteome</keyword>
<dbReference type="Pfam" id="PF01171">
    <property type="entry name" value="ATP_bind_3"/>
    <property type="match status" value="1"/>
</dbReference>
<evidence type="ECO:0000256" key="4">
    <source>
        <dbReference type="ARBA" id="ARBA00022694"/>
    </source>
</evidence>
<dbReference type="GO" id="GO:0032267">
    <property type="term" value="F:tRNA(Ile)-lysidine synthase activity"/>
    <property type="evidence" value="ECO:0007669"/>
    <property type="project" value="UniProtKB-EC"/>
</dbReference>
<proteinExistence type="inferred from homology"/>
<dbReference type="GO" id="GO:0005737">
    <property type="term" value="C:cytoplasm"/>
    <property type="evidence" value="ECO:0007669"/>
    <property type="project" value="UniProtKB-SubCell"/>
</dbReference>
<comment type="subcellular location">
    <subcellularLocation>
        <location evidence="1 8">Cytoplasm</location>
    </subcellularLocation>
</comment>
<evidence type="ECO:0000313" key="11">
    <source>
        <dbReference type="Proteomes" id="UP000076021"/>
    </source>
</evidence>
<evidence type="ECO:0000256" key="1">
    <source>
        <dbReference type="ARBA" id="ARBA00004496"/>
    </source>
</evidence>
<reference evidence="11" key="2">
    <citation type="submission" date="2016-03" db="EMBL/GenBank/DDBJ databases">
        <authorList>
            <person name="Ploux O."/>
        </authorList>
    </citation>
    <scope>NUCLEOTIDE SEQUENCE [LARGE SCALE GENOMIC DNA]</scope>
    <source>
        <strain evidence="11">PP9</strain>
    </source>
</reference>